<name>A0A8W8JF67_MAGGI</name>
<reference evidence="3" key="1">
    <citation type="submission" date="2022-08" db="UniProtKB">
        <authorList>
            <consortium name="EnsemblMetazoa"/>
        </authorList>
    </citation>
    <scope>IDENTIFICATION</scope>
    <source>
        <strain evidence="3">05x7-T-G4-1.051#20</strain>
    </source>
</reference>
<proteinExistence type="predicted"/>
<evidence type="ECO:0008006" key="5">
    <source>
        <dbReference type="Google" id="ProtNLM"/>
    </source>
</evidence>
<dbReference type="EnsemblMetazoa" id="G18242.2">
    <property type="protein sequence ID" value="G18242.2:cds"/>
    <property type="gene ID" value="G18242"/>
</dbReference>
<organism evidence="3 4">
    <name type="scientific">Magallana gigas</name>
    <name type="common">Pacific oyster</name>
    <name type="synonym">Crassostrea gigas</name>
    <dbReference type="NCBI Taxonomy" id="29159"/>
    <lineage>
        <taxon>Eukaryota</taxon>
        <taxon>Metazoa</taxon>
        <taxon>Spiralia</taxon>
        <taxon>Lophotrochozoa</taxon>
        <taxon>Mollusca</taxon>
        <taxon>Bivalvia</taxon>
        <taxon>Autobranchia</taxon>
        <taxon>Pteriomorphia</taxon>
        <taxon>Ostreida</taxon>
        <taxon>Ostreoidea</taxon>
        <taxon>Ostreidae</taxon>
        <taxon>Magallana</taxon>
    </lineage>
</organism>
<keyword evidence="2" id="KW-0472">Membrane</keyword>
<evidence type="ECO:0000256" key="1">
    <source>
        <dbReference type="SAM" id="MobiDB-lite"/>
    </source>
</evidence>
<evidence type="ECO:0000313" key="3">
    <source>
        <dbReference type="EnsemblMetazoa" id="G18242.2:cds"/>
    </source>
</evidence>
<evidence type="ECO:0000256" key="2">
    <source>
        <dbReference type="SAM" id="Phobius"/>
    </source>
</evidence>
<dbReference type="AlphaFoldDB" id="A0A8W8JF67"/>
<feature type="transmembrane region" description="Helical" evidence="2">
    <location>
        <begin position="90"/>
        <end position="111"/>
    </location>
</feature>
<feature type="region of interest" description="Disordered" evidence="1">
    <location>
        <begin position="53"/>
        <end position="83"/>
    </location>
</feature>
<sequence length="118" mass="13084">ECEAGTIGPRCEIVCPYPWYGKQCLSKCNCSKDHCDTANGCIGWTTQDSLAGHSPTPSRAEGFNDITGNANTSTHKKKSKDNKHDGSLKYFILSPLVVAFILCLLYVRLVFRCHFEHS</sequence>
<keyword evidence="2" id="KW-1133">Transmembrane helix</keyword>
<protein>
    <recommendedName>
        <fullName evidence="5">EGF-like domain-containing protein</fullName>
    </recommendedName>
</protein>
<accession>A0A8W8JF67</accession>
<evidence type="ECO:0000313" key="4">
    <source>
        <dbReference type="Proteomes" id="UP000005408"/>
    </source>
</evidence>
<dbReference type="Gene3D" id="2.170.300.10">
    <property type="entry name" value="Tie2 ligand-binding domain superfamily"/>
    <property type="match status" value="1"/>
</dbReference>
<keyword evidence="4" id="KW-1185">Reference proteome</keyword>
<keyword evidence="2" id="KW-0812">Transmembrane</keyword>
<dbReference type="Proteomes" id="UP000005408">
    <property type="component" value="Unassembled WGS sequence"/>
</dbReference>